<dbReference type="EMBL" id="CAGA01000001">
    <property type="protein sequence ID" value="CCE26770.1"/>
    <property type="molecule type" value="Genomic_DNA"/>
</dbReference>
<sequence length="215" mass="24041">MYISIRPDLVPKRQQEKLLSSSENLGILDVRIDLIREVKDVEEAINPVDGKFQGAGAHKVVGTAIWHLSLRATERRRWSISTSKTEHIEQLVPEDEARRSTCVTSRFTIPFHHPRVEIVTERAQASTCAALTLSTRAGVSPGARPVHWGLDEAKTRGGLVECVTEASRYRGTKSGVRSMRSWILARKGPEIEYAVDAQGDDVERPSIIFMRRMAA</sequence>
<reference evidence="1 2" key="1">
    <citation type="journal article" date="2013" name="PLoS Genet.">
        <title>Plant-symbiotic fungi as chemical engineers: Multi-genome analysis of the Clavicipitaceae reveals dynamics of alkaloid loci.</title>
        <authorList>
            <person name="Schardl C.L."/>
            <person name="Young C.A."/>
            <person name="Hesse U."/>
            <person name="Amyotte S.G."/>
            <person name="Andreeva K."/>
            <person name="Calie P.J."/>
            <person name="Fleetwood D.J."/>
            <person name="Haws D.C."/>
            <person name="Moore N."/>
            <person name="Oeser B."/>
            <person name="Panaccione D.G."/>
            <person name="Schweri K.K."/>
            <person name="Voisey C.R."/>
            <person name="Farman M.L."/>
            <person name="Jaromczyk J.W."/>
            <person name="Roe B.A."/>
            <person name="O'Sullivan D.M."/>
            <person name="Scott B."/>
            <person name="Tudzynski P."/>
            <person name="An Z."/>
            <person name="Arnaoudova E.G."/>
            <person name="Bullock C.T."/>
            <person name="Charlton N.D."/>
            <person name="Chen L."/>
            <person name="Cox M."/>
            <person name="Dinkins R.D."/>
            <person name="Florea S."/>
            <person name="Glenn A.E."/>
            <person name="Gordon A."/>
            <person name="Gueldener U."/>
            <person name="Harris D.R."/>
            <person name="Hollin W."/>
            <person name="Jaromczyk J."/>
            <person name="Johnson R.D."/>
            <person name="Khan A.K."/>
            <person name="Leistner E."/>
            <person name="Leuchtmann A."/>
            <person name="Li C."/>
            <person name="Liu J."/>
            <person name="Liu J."/>
            <person name="Liu M."/>
            <person name="Mace W."/>
            <person name="Machado C."/>
            <person name="Nagabhyru P."/>
            <person name="Pan J."/>
            <person name="Schmid J."/>
            <person name="Sugawara K."/>
            <person name="Steiner U."/>
            <person name="Takach J.E."/>
            <person name="Tanaka E."/>
            <person name="Webb J.S."/>
            <person name="Wilson E.V."/>
            <person name="Wiseman J.L."/>
            <person name="Yoshida R."/>
            <person name="Zeng Z."/>
        </authorList>
    </citation>
    <scope>NUCLEOTIDE SEQUENCE [LARGE SCALE GENOMIC DNA]</scope>
    <source>
        <strain evidence="1 2">20.1</strain>
    </source>
</reference>
<dbReference type="VEuPathDB" id="FungiDB:CPUR_00239"/>
<evidence type="ECO:0000313" key="2">
    <source>
        <dbReference type="Proteomes" id="UP000016801"/>
    </source>
</evidence>
<keyword evidence="2" id="KW-1185">Reference proteome</keyword>
<name>M1W1G2_CLAP2</name>
<dbReference type="eggNOG" id="ENOG502RVVH">
    <property type="taxonomic scope" value="Eukaryota"/>
</dbReference>
<dbReference type="OrthoDB" id="2832510at2759"/>
<protein>
    <submittedName>
        <fullName evidence="1">Uncharacterized protein</fullName>
    </submittedName>
</protein>
<proteinExistence type="predicted"/>
<dbReference type="AlphaFoldDB" id="M1W1G2"/>
<dbReference type="HOGENOM" id="CLU_1283137_0_0_1"/>
<accession>M1W1G2</accession>
<organism evidence="1 2">
    <name type="scientific">Claviceps purpurea (strain 20.1)</name>
    <name type="common">Ergot fungus</name>
    <name type="synonym">Sphacelia segetum</name>
    <dbReference type="NCBI Taxonomy" id="1111077"/>
    <lineage>
        <taxon>Eukaryota</taxon>
        <taxon>Fungi</taxon>
        <taxon>Dikarya</taxon>
        <taxon>Ascomycota</taxon>
        <taxon>Pezizomycotina</taxon>
        <taxon>Sordariomycetes</taxon>
        <taxon>Hypocreomycetidae</taxon>
        <taxon>Hypocreales</taxon>
        <taxon>Clavicipitaceae</taxon>
        <taxon>Claviceps</taxon>
    </lineage>
</organism>
<comment type="caution">
    <text evidence="1">The sequence shown here is derived from an EMBL/GenBank/DDBJ whole genome shotgun (WGS) entry which is preliminary data.</text>
</comment>
<dbReference type="Proteomes" id="UP000016801">
    <property type="component" value="Unassembled WGS sequence"/>
</dbReference>
<gene>
    <name evidence="1" type="ORF">CPUR_00239</name>
</gene>
<dbReference type="STRING" id="1111077.M1W1G2"/>
<evidence type="ECO:0000313" key="1">
    <source>
        <dbReference type="EMBL" id="CCE26770.1"/>
    </source>
</evidence>